<keyword evidence="6" id="KW-0539">Nucleus</keyword>
<feature type="domain" description="RRM" evidence="9">
    <location>
        <begin position="147"/>
        <end position="245"/>
    </location>
</feature>
<feature type="compositionally biased region" description="Basic and acidic residues" evidence="8">
    <location>
        <begin position="96"/>
        <end position="107"/>
    </location>
</feature>
<dbReference type="AlphaFoldDB" id="A0A9W6SUT9"/>
<proteinExistence type="inferred from homology"/>
<accession>A0A9W6SUT9</accession>
<dbReference type="SMART" id="SM00360">
    <property type="entry name" value="RRM"/>
    <property type="match status" value="2"/>
</dbReference>
<feature type="region of interest" description="Disordered" evidence="8">
    <location>
        <begin position="386"/>
        <end position="429"/>
    </location>
</feature>
<feature type="region of interest" description="Disordered" evidence="8">
    <location>
        <begin position="1"/>
        <end position="24"/>
    </location>
</feature>
<dbReference type="InterPro" id="IPR035979">
    <property type="entry name" value="RBD_domain_sf"/>
</dbReference>
<dbReference type="PANTHER" id="PTHR23236:SF25">
    <property type="entry name" value="RNA-BINDING PROTEIN 34"/>
    <property type="match status" value="1"/>
</dbReference>
<evidence type="ECO:0000256" key="3">
    <source>
        <dbReference type="ARBA" id="ARBA00007077"/>
    </source>
</evidence>
<dbReference type="GO" id="GO:0019843">
    <property type="term" value="F:rRNA binding"/>
    <property type="evidence" value="ECO:0007669"/>
    <property type="project" value="TreeGrafter"/>
</dbReference>
<comment type="caution">
    <text evidence="10">The sequence shown here is derived from an EMBL/GenBank/DDBJ whole genome shotgun (WGS) entry which is preliminary data.</text>
</comment>
<comment type="similarity">
    <text evidence="3">Belongs to the RRM RBM34 family.</text>
</comment>
<dbReference type="GO" id="GO:0005730">
    <property type="term" value="C:nucleolus"/>
    <property type="evidence" value="ECO:0007669"/>
    <property type="project" value="UniProtKB-SubCell"/>
</dbReference>
<feature type="compositionally biased region" description="Polar residues" evidence="8">
    <location>
        <begin position="345"/>
        <end position="356"/>
    </location>
</feature>
<dbReference type="PROSITE" id="PS50102">
    <property type="entry name" value="RRM"/>
    <property type="match status" value="2"/>
</dbReference>
<feature type="compositionally biased region" description="Basic and acidic residues" evidence="8">
    <location>
        <begin position="409"/>
        <end position="429"/>
    </location>
</feature>
<feature type="region of interest" description="Disordered" evidence="8">
    <location>
        <begin position="66"/>
        <end position="133"/>
    </location>
</feature>
<keyword evidence="11" id="KW-1185">Reference proteome</keyword>
<evidence type="ECO:0000256" key="2">
    <source>
        <dbReference type="ARBA" id="ARBA00004604"/>
    </source>
</evidence>
<gene>
    <name evidence="10" type="ORF">Cboi02_000085500</name>
</gene>
<dbReference type="Pfam" id="PF00076">
    <property type="entry name" value="RRM_1"/>
    <property type="match status" value="1"/>
</dbReference>
<feature type="compositionally biased region" description="Basic and acidic residues" evidence="8">
    <location>
        <begin position="115"/>
        <end position="125"/>
    </location>
</feature>
<dbReference type="Proteomes" id="UP001165120">
    <property type="component" value="Unassembled WGS sequence"/>
</dbReference>
<dbReference type="InterPro" id="IPR000504">
    <property type="entry name" value="RRM_dom"/>
</dbReference>
<dbReference type="PANTHER" id="PTHR23236">
    <property type="entry name" value="EUKARYOTIC TRANSLATION INITIATION FACTOR 4B/4H"/>
    <property type="match status" value="1"/>
</dbReference>
<name>A0A9W6SUT9_CANBO</name>
<dbReference type="Gene3D" id="3.30.70.330">
    <property type="match status" value="2"/>
</dbReference>
<dbReference type="EMBL" id="BSXN01000173">
    <property type="protein sequence ID" value="GME67431.1"/>
    <property type="molecule type" value="Genomic_DNA"/>
</dbReference>
<keyword evidence="5 7" id="KW-0694">RNA-binding</keyword>
<evidence type="ECO:0000313" key="10">
    <source>
        <dbReference type="EMBL" id="GME67431.1"/>
    </source>
</evidence>
<organism evidence="10 11">
    <name type="scientific">Candida boidinii</name>
    <name type="common">Yeast</name>
    <dbReference type="NCBI Taxonomy" id="5477"/>
    <lineage>
        <taxon>Eukaryota</taxon>
        <taxon>Fungi</taxon>
        <taxon>Dikarya</taxon>
        <taxon>Ascomycota</taxon>
        <taxon>Saccharomycotina</taxon>
        <taxon>Pichiomycetes</taxon>
        <taxon>Pichiales</taxon>
        <taxon>Pichiaceae</taxon>
        <taxon>Ogataea</taxon>
        <taxon>Ogataea/Candida clade</taxon>
    </lineage>
</organism>
<dbReference type="GO" id="GO:0000463">
    <property type="term" value="P:maturation of LSU-rRNA from tricistronic rRNA transcript (SSU-rRNA, 5.8S rRNA, LSU-rRNA)"/>
    <property type="evidence" value="ECO:0007669"/>
    <property type="project" value="TreeGrafter"/>
</dbReference>
<feature type="region of interest" description="Disordered" evidence="8">
    <location>
        <begin position="343"/>
        <end position="371"/>
    </location>
</feature>
<feature type="domain" description="RRM" evidence="9">
    <location>
        <begin position="253"/>
        <end position="342"/>
    </location>
</feature>
<sequence length="429" mass="49003">MAKNTQVKESSTLTSSIFGNDSSKIDTSISNLFAQPSKINNRDLIASKVRTVVEIPNGVVVTDKDVVEPMQIDQPESKKRKTKAHNNDGDDENDDLESKYMEKLLNEDKEDEEDTKEKKDEEATKRTRSSKAKVVDLKNDELEKAERTVFVGNVPSSILSDKKLTKEFKKFFSEFGKIDSVRFRSINTTGDAPRKVSFINKEFDDKKTSNAYVVFIDKQSSIKCSAELNGKVFMNHHLRVDHLTHPLKQDNQRSIFIGNLDFEETEENLWKFFNDKFEKENNGEKVVENVRIVRDPKTNFGKGFAIVQFNDTNFVSKALLLNDTKLTTSLKPRKMRISRAKKMINKNQNSSTSTRKNLTDKQKTIIGRGKKFLNKSDRNTIGRLVVEGERSKKGSMAKGLKNGKKKPRSKDGRVTKRSQEFRKKLADSK</sequence>
<reference evidence="10" key="1">
    <citation type="submission" date="2023-04" db="EMBL/GenBank/DDBJ databases">
        <title>Candida boidinii NBRC 10035.</title>
        <authorList>
            <person name="Ichikawa N."/>
            <person name="Sato H."/>
            <person name="Tonouchi N."/>
        </authorList>
    </citation>
    <scope>NUCLEOTIDE SEQUENCE</scope>
    <source>
        <strain evidence="10">NBRC 10035</strain>
    </source>
</reference>
<dbReference type="InterPro" id="IPR012677">
    <property type="entry name" value="Nucleotide-bd_a/b_plait_sf"/>
</dbReference>
<evidence type="ECO:0000259" key="9">
    <source>
        <dbReference type="PROSITE" id="PS50102"/>
    </source>
</evidence>
<comment type="function">
    <text evidence="1">Involved in pre-25S rRNA processing.</text>
</comment>
<dbReference type="SUPFAM" id="SSF54928">
    <property type="entry name" value="RNA-binding domain, RBD"/>
    <property type="match status" value="2"/>
</dbReference>
<evidence type="ECO:0000256" key="8">
    <source>
        <dbReference type="SAM" id="MobiDB-lite"/>
    </source>
</evidence>
<evidence type="ECO:0000256" key="4">
    <source>
        <dbReference type="ARBA" id="ARBA00015520"/>
    </source>
</evidence>
<evidence type="ECO:0000256" key="6">
    <source>
        <dbReference type="ARBA" id="ARBA00023242"/>
    </source>
</evidence>
<evidence type="ECO:0000313" key="11">
    <source>
        <dbReference type="Proteomes" id="UP001165120"/>
    </source>
</evidence>
<protein>
    <recommendedName>
        <fullName evidence="4">Nucleolar protein 12</fullName>
    </recommendedName>
</protein>
<evidence type="ECO:0000256" key="1">
    <source>
        <dbReference type="ARBA" id="ARBA00002475"/>
    </source>
</evidence>
<evidence type="ECO:0000256" key="7">
    <source>
        <dbReference type="PROSITE-ProRule" id="PRU00176"/>
    </source>
</evidence>
<evidence type="ECO:0000256" key="5">
    <source>
        <dbReference type="ARBA" id="ARBA00022884"/>
    </source>
</evidence>
<comment type="subcellular location">
    <subcellularLocation>
        <location evidence="2">Nucleus</location>
        <location evidence="2">Nucleolus</location>
    </subcellularLocation>
</comment>